<dbReference type="Proteomes" id="UP000198372">
    <property type="component" value="Unassembled WGS sequence"/>
</dbReference>
<dbReference type="PANTHER" id="PTHR12128">
    <property type="entry name" value="DIHYDRODIPICOLINATE SYNTHASE"/>
    <property type="match status" value="1"/>
</dbReference>
<keyword evidence="1" id="KW-0456">Lyase</keyword>
<name>A0A238FM07_9BASI</name>
<dbReference type="CDD" id="cd00408">
    <property type="entry name" value="DHDPS-like"/>
    <property type="match status" value="1"/>
</dbReference>
<dbReference type="OrthoDB" id="191315at2759"/>
<dbReference type="GO" id="GO:0008840">
    <property type="term" value="F:4-hydroxy-tetrahydrodipicolinate synthase activity"/>
    <property type="evidence" value="ECO:0007669"/>
    <property type="project" value="TreeGrafter"/>
</dbReference>
<dbReference type="SUPFAM" id="SSF51569">
    <property type="entry name" value="Aldolase"/>
    <property type="match status" value="1"/>
</dbReference>
<proteinExistence type="predicted"/>
<protein>
    <submittedName>
        <fullName evidence="2">BQ2448_6739 protein</fullName>
    </submittedName>
</protein>
<keyword evidence="3" id="KW-1185">Reference proteome</keyword>
<organism evidence="2 3">
    <name type="scientific">Microbotryum intermedium</name>
    <dbReference type="NCBI Taxonomy" id="269621"/>
    <lineage>
        <taxon>Eukaryota</taxon>
        <taxon>Fungi</taxon>
        <taxon>Dikarya</taxon>
        <taxon>Basidiomycota</taxon>
        <taxon>Pucciniomycotina</taxon>
        <taxon>Microbotryomycetes</taxon>
        <taxon>Microbotryales</taxon>
        <taxon>Microbotryaceae</taxon>
        <taxon>Microbotryum</taxon>
    </lineage>
</organism>
<evidence type="ECO:0000313" key="2">
    <source>
        <dbReference type="EMBL" id="SCV74307.1"/>
    </source>
</evidence>
<dbReference type="PRINTS" id="PR00146">
    <property type="entry name" value="DHPICSNTHASE"/>
</dbReference>
<dbReference type="EMBL" id="FMSP01000020">
    <property type="protein sequence ID" value="SCV74307.1"/>
    <property type="molecule type" value="Genomic_DNA"/>
</dbReference>
<dbReference type="Gene3D" id="3.20.20.70">
    <property type="entry name" value="Aldolase class I"/>
    <property type="match status" value="2"/>
</dbReference>
<dbReference type="AlphaFoldDB" id="A0A238FM07"/>
<dbReference type="SMART" id="SM01130">
    <property type="entry name" value="DHDPS"/>
    <property type="match status" value="1"/>
</dbReference>
<sequence length="360" mass="38111">MPIFPTNFSSLSSQLNLHAMPHATIKAFPRGVYAPINTFFLPDSQDLDIPTFKKHAVNIASTGVGLVALGSMGEAVHLDHAERNTIVKAAREALDENNLSSVPLIIGTAASSTRETIELTREAAEAGADYAMVISPGYFVGALSKDALKAYFVEVAAASPIPVIIYNYPGASAGIDLDTDTIIGSEWRHGSKPPEQGLHETDSLVNITTTVVNASPNIVGIKLTCGSVGKLTRLVNFRPDFLVLGGFVDFLCPSMLLNGAGCITGLGNVAPKSCMKLFNLTQSGLNGSAKDLAAAKELQVIVSNGDWTMCKVGIAGTKYVLDKLHGYGGVPRRPILPYSGDGEKLLADLKPLLDYENSLP</sequence>
<gene>
    <name evidence="2" type="ORF">BQ2448_6739</name>
</gene>
<dbReference type="PANTHER" id="PTHR12128:SF66">
    <property type="entry name" value="4-HYDROXY-2-OXOGLUTARATE ALDOLASE, MITOCHONDRIAL"/>
    <property type="match status" value="1"/>
</dbReference>
<dbReference type="Pfam" id="PF00701">
    <property type="entry name" value="DHDPS"/>
    <property type="match status" value="2"/>
</dbReference>
<accession>A0A238FM07</accession>
<dbReference type="InterPro" id="IPR002220">
    <property type="entry name" value="DapA-like"/>
</dbReference>
<evidence type="ECO:0000313" key="3">
    <source>
        <dbReference type="Proteomes" id="UP000198372"/>
    </source>
</evidence>
<reference evidence="3" key="1">
    <citation type="submission" date="2016-09" db="EMBL/GenBank/DDBJ databases">
        <authorList>
            <person name="Jeantristanb JTB J.-T."/>
            <person name="Ricardo R."/>
        </authorList>
    </citation>
    <scope>NUCLEOTIDE SEQUENCE [LARGE SCALE GENOMIC DNA]</scope>
</reference>
<dbReference type="STRING" id="269621.A0A238FM07"/>
<evidence type="ECO:0000256" key="1">
    <source>
        <dbReference type="ARBA" id="ARBA00023239"/>
    </source>
</evidence>
<dbReference type="InterPro" id="IPR013785">
    <property type="entry name" value="Aldolase_TIM"/>
</dbReference>